<evidence type="ECO:0000259" key="2">
    <source>
        <dbReference type="Pfam" id="PF22725"/>
    </source>
</evidence>
<organism evidence="3 4">
    <name type="scientific">Candidatus Acidiferrum panamense</name>
    <dbReference type="NCBI Taxonomy" id="2741543"/>
    <lineage>
        <taxon>Bacteria</taxon>
        <taxon>Pseudomonadati</taxon>
        <taxon>Acidobacteriota</taxon>
        <taxon>Terriglobia</taxon>
        <taxon>Candidatus Acidiferrales</taxon>
        <taxon>Candidatus Acidiferrum</taxon>
    </lineage>
</organism>
<sequence>MLTWLVIGVGDITTRRVLPAILAEERSQLTGIVTRDPAKAAPYGVPAFTTLDAALKQLEAAAVYVASPVFLHAPQSIAALAAHRHVLCEKPLAMNLAEAERMVAQACKSGRTLGVAYYRRAYPKIHRARELIRRGVIGQPVLAWATCHTEVPGTKLHRSWLLDPAQAGGGPLYDIACHRIDILNFLFGEPARVAGQLSNVVHALTVEDSATVMIEYKNKLRAIVDVRWHSRIERDQFCIVGTEGELDLTPLNGPGLGYPGGQENLPTHANVHYPCVKNFVDAVLDGAPLLSSGGTALWTDWVTAQALKSHETRDSRPSVTP</sequence>
<evidence type="ECO:0000259" key="1">
    <source>
        <dbReference type="Pfam" id="PF01408"/>
    </source>
</evidence>
<dbReference type="InterPro" id="IPR036291">
    <property type="entry name" value="NAD(P)-bd_dom_sf"/>
</dbReference>
<dbReference type="AlphaFoldDB" id="A0A7V8NRR9"/>
<dbReference type="Pfam" id="PF01408">
    <property type="entry name" value="GFO_IDH_MocA"/>
    <property type="match status" value="1"/>
</dbReference>
<dbReference type="Proteomes" id="UP000567293">
    <property type="component" value="Unassembled WGS sequence"/>
</dbReference>
<comment type="caution">
    <text evidence="3">The sequence shown here is derived from an EMBL/GenBank/DDBJ whole genome shotgun (WGS) entry which is preliminary data.</text>
</comment>
<dbReference type="Gene3D" id="3.40.50.720">
    <property type="entry name" value="NAD(P)-binding Rossmann-like Domain"/>
    <property type="match status" value="1"/>
</dbReference>
<dbReference type="PANTHER" id="PTHR43708">
    <property type="entry name" value="CONSERVED EXPRESSED OXIDOREDUCTASE (EUROFUNG)"/>
    <property type="match status" value="1"/>
</dbReference>
<dbReference type="SUPFAM" id="SSF55347">
    <property type="entry name" value="Glyceraldehyde-3-phosphate dehydrogenase-like, C-terminal domain"/>
    <property type="match status" value="1"/>
</dbReference>
<dbReference type="InterPro" id="IPR051317">
    <property type="entry name" value="Gfo/Idh/MocA_oxidoreduct"/>
</dbReference>
<dbReference type="SUPFAM" id="SSF51735">
    <property type="entry name" value="NAD(P)-binding Rossmann-fold domains"/>
    <property type="match status" value="1"/>
</dbReference>
<dbReference type="Pfam" id="PF22725">
    <property type="entry name" value="GFO_IDH_MocA_C3"/>
    <property type="match status" value="1"/>
</dbReference>
<evidence type="ECO:0000313" key="3">
    <source>
        <dbReference type="EMBL" id="MBA0086270.1"/>
    </source>
</evidence>
<feature type="domain" description="GFO/IDH/MocA-like oxidoreductase" evidence="2">
    <location>
        <begin position="126"/>
        <end position="246"/>
    </location>
</feature>
<proteinExistence type="predicted"/>
<name>A0A7V8NRR9_9BACT</name>
<evidence type="ECO:0000313" key="4">
    <source>
        <dbReference type="Proteomes" id="UP000567293"/>
    </source>
</evidence>
<accession>A0A7V8NRR9</accession>
<dbReference type="InterPro" id="IPR055170">
    <property type="entry name" value="GFO_IDH_MocA-like_dom"/>
</dbReference>
<protein>
    <submittedName>
        <fullName evidence="3">Gfo/Idh/MocA family oxidoreductase</fullName>
    </submittedName>
</protein>
<dbReference type="Gene3D" id="3.30.360.10">
    <property type="entry name" value="Dihydrodipicolinate Reductase, domain 2"/>
    <property type="match status" value="1"/>
</dbReference>
<dbReference type="GO" id="GO:0000166">
    <property type="term" value="F:nucleotide binding"/>
    <property type="evidence" value="ECO:0007669"/>
    <property type="project" value="InterPro"/>
</dbReference>
<dbReference type="EMBL" id="JACDQQ010001428">
    <property type="protein sequence ID" value="MBA0086270.1"/>
    <property type="molecule type" value="Genomic_DNA"/>
</dbReference>
<gene>
    <name evidence="3" type="ORF">HRJ53_14895</name>
</gene>
<dbReference type="InterPro" id="IPR000683">
    <property type="entry name" value="Gfo/Idh/MocA-like_OxRdtase_N"/>
</dbReference>
<feature type="domain" description="Gfo/Idh/MocA-like oxidoreductase N-terminal" evidence="1">
    <location>
        <begin position="3"/>
        <end position="117"/>
    </location>
</feature>
<dbReference type="PANTHER" id="PTHR43708:SF3">
    <property type="entry name" value="OXIDOREDUCTASE"/>
    <property type="match status" value="1"/>
</dbReference>
<reference evidence="3" key="1">
    <citation type="submission" date="2020-06" db="EMBL/GenBank/DDBJ databases">
        <title>Legume-microbial interactions unlock mineral nutrients during tropical forest succession.</title>
        <authorList>
            <person name="Epihov D.Z."/>
        </authorList>
    </citation>
    <scope>NUCLEOTIDE SEQUENCE [LARGE SCALE GENOMIC DNA]</scope>
    <source>
        <strain evidence="3">Pan2503</strain>
    </source>
</reference>
<keyword evidence="4" id="KW-1185">Reference proteome</keyword>